<protein>
    <submittedName>
        <fullName evidence="1">Uncharacterized protein</fullName>
    </submittedName>
</protein>
<reference evidence="1 2" key="1">
    <citation type="journal article" date="2014" name="ISME J.">
        <title>Candidatus Competibacter-lineage genomes retrieved from metagenomes reveal functional metabolic diversity.</title>
        <authorList>
            <person name="McIlroy S.J."/>
            <person name="Albertsen M."/>
            <person name="Andresen E.K."/>
            <person name="Saunders A.M."/>
            <person name="Kristiansen R."/>
            <person name="Stokholm-Bjerregaard M."/>
            <person name="Nielsen K.L."/>
            <person name="Nielsen P.H."/>
        </authorList>
    </citation>
    <scope>NUCLEOTIDE SEQUENCE [LARGE SCALE GENOMIC DNA]</scope>
    <source>
        <strain evidence="1 2">Run_B_J11</strain>
    </source>
</reference>
<sequence>MRGLAWEIGLIFAQYAMQWLKHHPPRHRTDQEGTGFSMARRSAVFQAKAKILNYAS</sequence>
<evidence type="ECO:0000313" key="1">
    <source>
        <dbReference type="EMBL" id="CDH45355.1"/>
    </source>
</evidence>
<dbReference type="EMBL" id="CBTK010000146">
    <property type="protein sequence ID" value="CDH45355.1"/>
    <property type="molecule type" value="Genomic_DNA"/>
</dbReference>
<name>A0A7U7GBM5_9GAMM</name>
<dbReference type="AlphaFoldDB" id="A0A7U7GBM5"/>
<accession>A0A7U7GBM5</accession>
<evidence type="ECO:0000313" key="2">
    <source>
        <dbReference type="Proteomes" id="UP000019184"/>
    </source>
</evidence>
<proteinExistence type="predicted"/>
<gene>
    <name evidence="1" type="ORF">BN874_230002</name>
</gene>
<dbReference type="Proteomes" id="UP000019184">
    <property type="component" value="Unassembled WGS sequence"/>
</dbReference>
<comment type="caution">
    <text evidence="1">The sequence shown here is derived from an EMBL/GenBank/DDBJ whole genome shotgun (WGS) entry which is preliminary data.</text>
</comment>
<organism evidence="1 2">
    <name type="scientific">Candidatus Contendobacter odensis Run_B_J11</name>
    <dbReference type="NCBI Taxonomy" id="1400861"/>
    <lineage>
        <taxon>Bacteria</taxon>
        <taxon>Pseudomonadati</taxon>
        <taxon>Pseudomonadota</taxon>
        <taxon>Gammaproteobacteria</taxon>
        <taxon>Candidatus Competibacteraceae</taxon>
        <taxon>Candidatus Contendibacter</taxon>
    </lineage>
</organism>
<keyword evidence="2" id="KW-1185">Reference proteome</keyword>